<feature type="chain" id="PRO_5039507770" description="Lipoprotein" evidence="1">
    <location>
        <begin position="20"/>
        <end position="136"/>
    </location>
</feature>
<dbReference type="Proteomes" id="UP000199427">
    <property type="component" value="Unassembled WGS sequence"/>
</dbReference>
<organism evidence="2 3">
    <name type="scientific">Piscibacillus halophilus</name>
    <dbReference type="NCBI Taxonomy" id="571933"/>
    <lineage>
        <taxon>Bacteria</taxon>
        <taxon>Bacillati</taxon>
        <taxon>Bacillota</taxon>
        <taxon>Bacilli</taxon>
        <taxon>Bacillales</taxon>
        <taxon>Bacillaceae</taxon>
        <taxon>Piscibacillus</taxon>
    </lineage>
</organism>
<evidence type="ECO:0008006" key="4">
    <source>
        <dbReference type="Google" id="ProtNLM"/>
    </source>
</evidence>
<feature type="signal peptide" evidence="1">
    <location>
        <begin position="1"/>
        <end position="19"/>
    </location>
</feature>
<gene>
    <name evidence="2" type="ORF">SAMN05216362_11739</name>
</gene>
<accession>A0A1H9H0E6</accession>
<keyword evidence="1" id="KW-0732">Signal</keyword>
<name>A0A1H9H0E6_9BACI</name>
<dbReference type="EMBL" id="FOES01000017">
    <property type="protein sequence ID" value="SEQ55790.1"/>
    <property type="molecule type" value="Genomic_DNA"/>
</dbReference>
<keyword evidence="3" id="KW-1185">Reference proteome</keyword>
<evidence type="ECO:0000313" key="2">
    <source>
        <dbReference type="EMBL" id="SEQ55790.1"/>
    </source>
</evidence>
<sequence length="136" mass="15185">MKYLSVSLVVVILILSACSNDEEVVTFENKDFANTLIVQKVENSSSSSDKKKTVTDKEKIEKVLSKVEGLKVKKISVEDSMDQLQGQEVYTFGFFKDPESAENGEYAFNVLEDGKILINYDDVANPNTPLITLDTH</sequence>
<dbReference type="RefSeq" id="WP_091773699.1">
    <property type="nucleotide sequence ID" value="NZ_CAESCL010000050.1"/>
</dbReference>
<dbReference type="STRING" id="571933.SAMN05216362_11739"/>
<evidence type="ECO:0000313" key="3">
    <source>
        <dbReference type="Proteomes" id="UP000199427"/>
    </source>
</evidence>
<proteinExistence type="predicted"/>
<protein>
    <recommendedName>
        <fullName evidence="4">Lipoprotein</fullName>
    </recommendedName>
</protein>
<dbReference type="AlphaFoldDB" id="A0A1H9H0E6"/>
<dbReference type="PROSITE" id="PS51257">
    <property type="entry name" value="PROKAR_LIPOPROTEIN"/>
    <property type="match status" value="1"/>
</dbReference>
<dbReference type="OrthoDB" id="2878060at2"/>
<evidence type="ECO:0000256" key="1">
    <source>
        <dbReference type="SAM" id="SignalP"/>
    </source>
</evidence>
<reference evidence="2 3" key="1">
    <citation type="submission" date="2016-10" db="EMBL/GenBank/DDBJ databases">
        <authorList>
            <person name="de Groot N.N."/>
        </authorList>
    </citation>
    <scope>NUCLEOTIDE SEQUENCE [LARGE SCALE GENOMIC DNA]</scope>
    <source>
        <strain evidence="2 3">DSM 21633</strain>
    </source>
</reference>